<dbReference type="InterPro" id="IPR017871">
    <property type="entry name" value="ABC_transporter-like_CS"/>
</dbReference>
<keyword evidence="3" id="KW-0547">Nucleotide-binding</keyword>
<dbReference type="CDD" id="cd03255">
    <property type="entry name" value="ABC_MJ0796_LolCDE_FtsE"/>
    <property type="match status" value="1"/>
</dbReference>
<dbReference type="Pfam" id="PF00005">
    <property type="entry name" value="ABC_tran"/>
    <property type="match status" value="1"/>
</dbReference>
<gene>
    <name evidence="6" type="ORF">DFO70_12555</name>
</gene>
<dbReference type="Proteomes" id="UP000252731">
    <property type="component" value="Unassembled WGS sequence"/>
</dbReference>
<dbReference type="GO" id="GO:0005524">
    <property type="term" value="F:ATP binding"/>
    <property type="evidence" value="ECO:0007669"/>
    <property type="project" value="UniProtKB-KW"/>
</dbReference>
<reference evidence="6 7" key="1">
    <citation type="submission" date="2018-06" db="EMBL/GenBank/DDBJ databases">
        <title>Freshwater and sediment microbial communities from various areas in North America, analyzing microbe dynamics in response to fracking.</title>
        <authorList>
            <person name="Lamendella R."/>
        </authorList>
    </citation>
    <scope>NUCLEOTIDE SEQUENCE [LARGE SCALE GENOMIC DNA]</scope>
    <source>
        <strain evidence="6 7">14_TX</strain>
    </source>
</reference>
<feature type="domain" description="ABC transporter" evidence="5">
    <location>
        <begin position="5"/>
        <end position="230"/>
    </location>
</feature>
<comment type="similarity">
    <text evidence="1">Belongs to the ABC transporter superfamily.</text>
</comment>
<keyword evidence="4 6" id="KW-0067">ATP-binding</keyword>
<dbReference type="RefSeq" id="WP_113885543.1">
    <property type="nucleotide sequence ID" value="NZ_QNSF01000025.1"/>
</dbReference>
<dbReference type="InterPro" id="IPR017911">
    <property type="entry name" value="MacB-like_ATP-bd"/>
</dbReference>
<keyword evidence="6" id="KW-0449">Lipoprotein</keyword>
<dbReference type="EMBL" id="QNSF01000025">
    <property type="protein sequence ID" value="RBP86587.1"/>
    <property type="molecule type" value="Genomic_DNA"/>
</dbReference>
<accession>A0A366JJQ0</accession>
<evidence type="ECO:0000256" key="2">
    <source>
        <dbReference type="ARBA" id="ARBA00022448"/>
    </source>
</evidence>
<dbReference type="PANTHER" id="PTHR42798:SF2">
    <property type="entry name" value="ABC TRANSPORTER ATP-BINDING PROTEIN MG467-RELATED"/>
    <property type="match status" value="1"/>
</dbReference>
<dbReference type="OrthoDB" id="9791546at2"/>
<name>A0A366JJQ0_CYTFI</name>
<dbReference type="AlphaFoldDB" id="A0A366JJQ0"/>
<comment type="caution">
    <text evidence="6">The sequence shown here is derived from an EMBL/GenBank/DDBJ whole genome shotgun (WGS) entry which is preliminary data.</text>
</comment>
<dbReference type="PROSITE" id="PS50893">
    <property type="entry name" value="ABC_TRANSPORTER_2"/>
    <property type="match status" value="1"/>
</dbReference>
<dbReference type="PROSITE" id="PS00211">
    <property type="entry name" value="ABC_TRANSPORTER_1"/>
    <property type="match status" value="1"/>
</dbReference>
<dbReference type="GO" id="GO:0016887">
    <property type="term" value="F:ATP hydrolysis activity"/>
    <property type="evidence" value="ECO:0007669"/>
    <property type="project" value="InterPro"/>
</dbReference>
<dbReference type="InterPro" id="IPR003439">
    <property type="entry name" value="ABC_transporter-like_ATP-bd"/>
</dbReference>
<dbReference type="SUPFAM" id="SSF52540">
    <property type="entry name" value="P-loop containing nucleoside triphosphate hydrolases"/>
    <property type="match status" value="1"/>
</dbReference>
<evidence type="ECO:0000256" key="4">
    <source>
        <dbReference type="ARBA" id="ARBA00022840"/>
    </source>
</evidence>
<evidence type="ECO:0000313" key="6">
    <source>
        <dbReference type="EMBL" id="RBP86587.1"/>
    </source>
</evidence>
<dbReference type="Gene3D" id="3.40.50.300">
    <property type="entry name" value="P-loop containing nucleotide triphosphate hydrolases"/>
    <property type="match status" value="1"/>
</dbReference>
<evidence type="ECO:0000259" key="5">
    <source>
        <dbReference type="PROSITE" id="PS50893"/>
    </source>
</evidence>
<evidence type="ECO:0000313" key="7">
    <source>
        <dbReference type="Proteomes" id="UP000252731"/>
    </source>
</evidence>
<dbReference type="FunFam" id="3.40.50.300:FF:000032">
    <property type="entry name" value="Export ABC transporter ATP-binding protein"/>
    <property type="match status" value="1"/>
</dbReference>
<dbReference type="SMART" id="SM00382">
    <property type="entry name" value="AAA"/>
    <property type="match status" value="1"/>
</dbReference>
<evidence type="ECO:0000256" key="1">
    <source>
        <dbReference type="ARBA" id="ARBA00005417"/>
    </source>
</evidence>
<protein>
    <submittedName>
        <fullName evidence="6">Putative ABC transport system ATP-binding protein/lipoprotein-releasing system ATP-binding protein</fullName>
    </submittedName>
</protein>
<dbReference type="InterPro" id="IPR027417">
    <property type="entry name" value="P-loop_NTPase"/>
</dbReference>
<dbReference type="InterPro" id="IPR003593">
    <property type="entry name" value="AAA+_ATPase"/>
</dbReference>
<evidence type="ECO:0000256" key="3">
    <source>
        <dbReference type="ARBA" id="ARBA00022741"/>
    </source>
</evidence>
<organism evidence="6 7">
    <name type="scientific">Cytobacillus firmus</name>
    <name type="common">Bacillus firmus</name>
    <dbReference type="NCBI Taxonomy" id="1399"/>
    <lineage>
        <taxon>Bacteria</taxon>
        <taxon>Bacillati</taxon>
        <taxon>Bacillota</taxon>
        <taxon>Bacilli</taxon>
        <taxon>Bacillales</taxon>
        <taxon>Bacillaceae</taxon>
        <taxon>Cytobacillus</taxon>
    </lineage>
</organism>
<dbReference type="GO" id="GO:0098796">
    <property type="term" value="C:membrane protein complex"/>
    <property type="evidence" value="ECO:0007669"/>
    <property type="project" value="UniProtKB-ARBA"/>
</dbReference>
<dbReference type="GO" id="GO:0022857">
    <property type="term" value="F:transmembrane transporter activity"/>
    <property type="evidence" value="ECO:0007669"/>
    <property type="project" value="UniProtKB-ARBA"/>
</dbReference>
<proteinExistence type="inferred from homology"/>
<sequence length="230" mass="25748">MANHILLKNIEKHFNNNFNNALVLKNINLLIEEGDFVSIVGPSGSGKSTLLSIIGTLEKPSNGSVIFNEEDISGLNHKKLSDFRFHNIGFVFQQFNLLPTLTSIENVILPTISRRVNFKIYERAKTLLKKMGLEDKLDSLPSQLSGGQQQRVALARAIVNEPAWILADEPTGNLDSKTSMDMFLLLRNLNEEKNCGVIFVTHDRTLAQMSNRIIEINDGEVISDHHGKKL</sequence>
<keyword evidence="7" id="KW-1185">Reference proteome</keyword>
<keyword evidence="2" id="KW-0813">Transport</keyword>
<dbReference type="PANTHER" id="PTHR42798">
    <property type="entry name" value="LIPOPROTEIN-RELEASING SYSTEM ATP-BINDING PROTEIN LOLD"/>
    <property type="match status" value="1"/>
</dbReference>